<evidence type="ECO:0000256" key="2">
    <source>
        <dbReference type="ARBA" id="ARBA00006962"/>
    </source>
</evidence>
<comment type="catalytic activity">
    <reaction evidence="11">
        <text>an N-acetyl-alpha-D-glucosaminyl-diphospho-di-trans,poly-cis-dolichol + UDP-N-acetyl-alpha-D-glucosamine = an N,N'-diacetylchitobiosyl-diphospho-di-trans,poly-cis-dolichol + UDP + H(+)</text>
        <dbReference type="Rhea" id="RHEA:23380"/>
        <dbReference type="Rhea" id="RHEA-COMP:19507"/>
        <dbReference type="Rhea" id="RHEA-COMP:19510"/>
        <dbReference type="ChEBI" id="CHEBI:15378"/>
        <dbReference type="ChEBI" id="CHEBI:57269"/>
        <dbReference type="ChEBI" id="CHEBI:57705"/>
        <dbReference type="ChEBI" id="CHEBI:58223"/>
        <dbReference type="ChEBI" id="CHEBI:58427"/>
        <dbReference type="EC" id="2.4.1.141"/>
    </reaction>
</comment>
<gene>
    <name evidence="12" type="primary">ALG13</name>
    <name evidence="14" type="ORF">AYI69_g2217</name>
</gene>
<dbReference type="GO" id="GO:0004577">
    <property type="term" value="F:N-acetylglucosaminyldiphosphodolichol N-acetylglucosaminyltransferase activity"/>
    <property type="evidence" value="ECO:0007669"/>
    <property type="project" value="UniProtKB-EC"/>
</dbReference>
<evidence type="ECO:0000256" key="5">
    <source>
        <dbReference type="ARBA" id="ARBA00017468"/>
    </source>
</evidence>
<dbReference type="EMBL" id="LSSM01000641">
    <property type="protein sequence ID" value="OMJ28313.1"/>
    <property type="molecule type" value="Genomic_DNA"/>
</dbReference>
<accession>A0A1R1YN55</accession>
<dbReference type="Pfam" id="PF04101">
    <property type="entry name" value="Glyco_tran_28_C"/>
    <property type="match status" value="1"/>
</dbReference>
<feature type="domain" description="Glycosyl transferase family 28 C-terminal" evidence="13">
    <location>
        <begin position="3"/>
        <end position="158"/>
    </location>
</feature>
<dbReference type="SUPFAM" id="SSF53756">
    <property type="entry name" value="UDP-Glycosyltransferase/glycogen phosphorylase"/>
    <property type="match status" value="1"/>
</dbReference>
<proteinExistence type="inferred from homology"/>
<evidence type="ECO:0000256" key="3">
    <source>
        <dbReference type="ARBA" id="ARBA00011198"/>
    </source>
</evidence>
<comment type="subunit">
    <text evidence="3 12">Heterodimer with ALG14 to form a functional enzyme.</text>
</comment>
<evidence type="ECO:0000259" key="13">
    <source>
        <dbReference type="Pfam" id="PF04101"/>
    </source>
</evidence>
<dbReference type="InterPro" id="IPR039042">
    <property type="entry name" value="Alg13-like"/>
</dbReference>
<evidence type="ECO:0000256" key="11">
    <source>
        <dbReference type="ARBA" id="ARBA00048184"/>
    </source>
</evidence>
<dbReference type="GO" id="GO:0005783">
    <property type="term" value="C:endoplasmic reticulum"/>
    <property type="evidence" value="ECO:0007669"/>
    <property type="project" value="UniProtKB-SubCell"/>
</dbReference>
<dbReference type="Gene3D" id="3.40.50.2000">
    <property type="entry name" value="Glycogen Phosphorylase B"/>
    <property type="match status" value="1"/>
</dbReference>
<comment type="similarity">
    <text evidence="2 12">Belongs to the glycosyltransferase 28 family.</text>
</comment>
<keyword evidence="7 12" id="KW-0808">Transferase</keyword>
<keyword evidence="6 12" id="KW-0328">Glycosyltransferase</keyword>
<evidence type="ECO:0000313" key="15">
    <source>
        <dbReference type="Proteomes" id="UP000187429"/>
    </source>
</evidence>
<dbReference type="EC" id="2.4.1.141" evidence="4 12"/>
<dbReference type="AlphaFoldDB" id="A0A1R1YN55"/>
<evidence type="ECO:0000256" key="10">
    <source>
        <dbReference type="ARBA" id="ARBA00032061"/>
    </source>
</evidence>
<comment type="function">
    <text evidence="9 12">Involved in protein N-glycosylation. Essential for the second step of the dolichol-linked oligosaccharide pathway.</text>
</comment>
<comment type="subcellular location">
    <subcellularLocation>
        <location evidence="1 12">Endoplasmic reticulum</location>
    </subcellularLocation>
</comment>
<name>A0A1R1YN55_9FUNG</name>
<evidence type="ECO:0000256" key="8">
    <source>
        <dbReference type="ARBA" id="ARBA00022824"/>
    </source>
</evidence>
<evidence type="ECO:0000256" key="1">
    <source>
        <dbReference type="ARBA" id="ARBA00004240"/>
    </source>
</evidence>
<dbReference type="GO" id="GO:0006488">
    <property type="term" value="P:dolichol-linked oligosaccharide biosynthetic process"/>
    <property type="evidence" value="ECO:0007669"/>
    <property type="project" value="InterPro"/>
</dbReference>
<dbReference type="PANTHER" id="PTHR12867:SF6">
    <property type="entry name" value="N-ACETYLGLUCOSAMINYLDIPHOSPHODOLICHOL N-ACETYLGLUCOSAMINYLTRANSFERASE"/>
    <property type="match status" value="1"/>
</dbReference>
<dbReference type="Proteomes" id="UP000187429">
    <property type="component" value="Unassembled WGS sequence"/>
</dbReference>
<evidence type="ECO:0000256" key="12">
    <source>
        <dbReference type="RuleBase" id="RU362128"/>
    </source>
</evidence>
<evidence type="ECO:0000256" key="9">
    <source>
        <dbReference type="ARBA" id="ARBA00024804"/>
    </source>
</evidence>
<evidence type="ECO:0000313" key="14">
    <source>
        <dbReference type="EMBL" id="OMJ28313.1"/>
    </source>
</evidence>
<keyword evidence="15" id="KW-1185">Reference proteome</keyword>
<dbReference type="OrthoDB" id="20273at2759"/>
<comment type="caution">
    <text evidence="14">The sequence shown here is derived from an EMBL/GenBank/DDBJ whole genome shotgun (WGS) entry which is preliminary data.</text>
</comment>
<evidence type="ECO:0000256" key="4">
    <source>
        <dbReference type="ARBA" id="ARBA00012614"/>
    </source>
</evidence>
<evidence type="ECO:0000256" key="7">
    <source>
        <dbReference type="ARBA" id="ARBA00022679"/>
    </source>
</evidence>
<dbReference type="PANTHER" id="PTHR12867">
    <property type="entry name" value="GLYCOSYL TRANSFERASE-RELATED"/>
    <property type="match status" value="1"/>
</dbReference>
<reference evidence="15" key="1">
    <citation type="submission" date="2017-01" db="EMBL/GenBank/DDBJ databases">
        <authorList>
            <person name="Wang Y."/>
            <person name="White M."/>
            <person name="Kvist S."/>
            <person name="Moncalvo J.-M."/>
        </authorList>
    </citation>
    <scope>NUCLEOTIDE SEQUENCE [LARGE SCALE GENOMIC DNA]</scope>
    <source>
        <strain evidence="15">ID-206-W2</strain>
    </source>
</reference>
<evidence type="ECO:0000256" key="6">
    <source>
        <dbReference type="ARBA" id="ARBA00022676"/>
    </source>
</evidence>
<protein>
    <recommendedName>
        <fullName evidence="5 12">UDP-N-acetylglucosamine transferase subunit ALG13</fullName>
        <ecNumber evidence="4 12">2.4.1.141</ecNumber>
    </recommendedName>
    <alternativeName>
        <fullName evidence="10 12">Asparagine-linked glycosylation protein 13</fullName>
    </alternativeName>
</protein>
<keyword evidence="8 12" id="KW-0256">Endoplasmic reticulum</keyword>
<dbReference type="InterPro" id="IPR007235">
    <property type="entry name" value="Glyco_trans_28_C"/>
</dbReference>
<organism evidence="14 15">
    <name type="scientific">Smittium culicis</name>
    <dbReference type="NCBI Taxonomy" id="133412"/>
    <lineage>
        <taxon>Eukaryota</taxon>
        <taxon>Fungi</taxon>
        <taxon>Fungi incertae sedis</taxon>
        <taxon>Zoopagomycota</taxon>
        <taxon>Kickxellomycotina</taxon>
        <taxon>Harpellomycetes</taxon>
        <taxon>Harpellales</taxon>
        <taxon>Legeriomycetaceae</taxon>
        <taxon>Smittium</taxon>
    </lineage>
</organism>
<sequence length="174" mass="19357">MSIFATVGSTQFDDLIEIVTSLEFIDMLTENNIQSLTVQHGSSTPSHHSISLINSYSSFNSSLPKIELFNYKNDITEFFNKADLIISHAGSGSIINALQAGKPIVVVANRKLMDNHQVELASELSSEQITSTQPANLLEVVKNLLQNKRITVNNFKSFKSNKNIKKLKDIIMNM</sequence>